<protein>
    <submittedName>
        <fullName evidence="1">Uncharacterized protein</fullName>
    </submittedName>
</protein>
<accession>A0AAN9XNI7</accession>
<name>A0AAN9XNI7_PSOTE</name>
<comment type="caution">
    <text evidence="1">The sequence shown here is derived from an EMBL/GenBank/DDBJ whole genome shotgun (WGS) entry which is preliminary data.</text>
</comment>
<proteinExistence type="predicted"/>
<dbReference type="Proteomes" id="UP001386955">
    <property type="component" value="Unassembled WGS sequence"/>
</dbReference>
<reference evidence="1 2" key="1">
    <citation type="submission" date="2024-01" db="EMBL/GenBank/DDBJ databases">
        <title>The genomes of 5 underutilized Papilionoideae crops provide insights into root nodulation and disease resistanc.</title>
        <authorList>
            <person name="Jiang F."/>
        </authorList>
    </citation>
    <scope>NUCLEOTIDE SEQUENCE [LARGE SCALE GENOMIC DNA]</scope>
    <source>
        <strain evidence="1">DUOXIRENSHENG_FW03</strain>
        <tissue evidence="1">Leaves</tissue>
    </source>
</reference>
<gene>
    <name evidence="1" type="ORF">VNO78_11793</name>
</gene>
<evidence type="ECO:0000313" key="1">
    <source>
        <dbReference type="EMBL" id="KAK7400583.1"/>
    </source>
</evidence>
<evidence type="ECO:0000313" key="2">
    <source>
        <dbReference type="Proteomes" id="UP001386955"/>
    </source>
</evidence>
<dbReference type="EMBL" id="JAYMYS010000003">
    <property type="protein sequence ID" value="KAK7400583.1"/>
    <property type="molecule type" value="Genomic_DNA"/>
</dbReference>
<organism evidence="1 2">
    <name type="scientific">Psophocarpus tetragonolobus</name>
    <name type="common">Winged bean</name>
    <name type="synonym">Dolichos tetragonolobus</name>
    <dbReference type="NCBI Taxonomy" id="3891"/>
    <lineage>
        <taxon>Eukaryota</taxon>
        <taxon>Viridiplantae</taxon>
        <taxon>Streptophyta</taxon>
        <taxon>Embryophyta</taxon>
        <taxon>Tracheophyta</taxon>
        <taxon>Spermatophyta</taxon>
        <taxon>Magnoliopsida</taxon>
        <taxon>eudicotyledons</taxon>
        <taxon>Gunneridae</taxon>
        <taxon>Pentapetalae</taxon>
        <taxon>rosids</taxon>
        <taxon>fabids</taxon>
        <taxon>Fabales</taxon>
        <taxon>Fabaceae</taxon>
        <taxon>Papilionoideae</taxon>
        <taxon>50 kb inversion clade</taxon>
        <taxon>NPAAA clade</taxon>
        <taxon>indigoferoid/millettioid clade</taxon>
        <taxon>Phaseoleae</taxon>
        <taxon>Psophocarpus</taxon>
    </lineage>
</organism>
<dbReference type="AlphaFoldDB" id="A0AAN9XNI7"/>
<sequence length="71" mass="7888">MILRYATATEATPRDSTPLTTCSFDDMLLDRDRSNIGRGVGGVARTNTQRKFPLTLRSSSSSLPDQRKDIQ</sequence>
<keyword evidence="2" id="KW-1185">Reference proteome</keyword>